<comment type="caution">
    <text evidence="6">The sequence shown here is derived from an EMBL/GenBank/DDBJ whole genome shotgun (WGS) entry which is preliminary data.</text>
</comment>
<comment type="similarity">
    <text evidence="1">Belongs to the transferase hexapeptide repeat family.</text>
</comment>
<organism evidence="6 8">
    <name type="scientific">Superficieibacter electus</name>
    <dbReference type="NCBI Taxonomy" id="2022662"/>
    <lineage>
        <taxon>Bacteria</taxon>
        <taxon>Pseudomonadati</taxon>
        <taxon>Pseudomonadota</taxon>
        <taxon>Gammaproteobacteria</taxon>
        <taxon>Enterobacterales</taxon>
        <taxon>Enterobacteriaceae</taxon>
        <taxon>Superficieibacter</taxon>
    </lineage>
</organism>
<sequence length="186" mass="20858">MIHIIIFLLSKKSADLKSFWREEITTKNKISLFRLYLAHKNRNRHFLLWWRLASQMYLHGNTRQKRVAKKINWSLQSRYASDIALKATIGRNPKFIHLTGVVISGKSIIGDNAVIYQNVTIGLRKDDDPAAATVGNNVNIGAGTCIMGNVSIGHNVNIGAMSLVLSDIPDDATYVCKINPEIILRC</sequence>
<proteinExistence type="inferred from homology"/>
<dbReference type="InterPro" id="IPR045304">
    <property type="entry name" value="LbH_SAT"/>
</dbReference>
<evidence type="ECO:0000313" key="6">
    <source>
        <dbReference type="EMBL" id="POP46488.1"/>
    </source>
</evidence>
<dbReference type="OrthoDB" id="7058950at2"/>
<dbReference type="InterPro" id="IPR001451">
    <property type="entry name" value="Hexapep"/>
</dbReference>
<dbReference type="GO" id="GO:0016747">
    <property type="term" value="F:acyltransferase activity, transferring groups other than amino-acyl groups"/>
    <property type="evidence" value="ECO:0007669"/>
    <property type="project" value="UniProtKB-ARBA"/>
</dbReference>
<keyword evidence="3" id="KW-0677">Repeat</keyword>
<evidence type="ECO:0000256" key="3">
    <source>
        <dbReference type="ARBA" id="ARBA00022737"/>
    </source>
</evidence>
<gene>
    <name evidence="6" type="ORF">CHU32_17350</name>
    <name evidence="5" type="ORF">CHU33_17250</name>
</gene>
<dbReference type="AlphaFoldDB" id="A0A2P5GLS1"/>
<keyword evidence="4" id="KW-0012">Acyltransferase</keyword>
<dbReference type="InterPro" id="IPR018357">
    <property type="entry name" value="Hexapep_transf_CS"/>
</dbReference>
<evidence type="ECO:0000256" key="2">
    <source>
        <dbReference type="ARBA" id="ARBA00022679"/>
    </source>
</evidence>
<dbReference type="Gene3D" id="2.160.10.10">
    <property type="entry name" value="Hexapeptide repeat proteins"/>
    <property type="match status" value="1"/>
</dbReference>
<dbReference type="CDD" id="cd03354">
    <property type="entry name" value="LbH_SAT"/>
    <property type="match status" value="1"/>
</dbReference>
<reference evidence="7 8" key="1">
    <citation type="submission" date="2018-01" db="EMBL/GenBank/DDBJ databases">
        <title>Superficieibacter electus gen. nov., sp. nov., an extended-spectrum beta-lactamase possessing member of the Enterobacteriaceae family, isolated from intensive care unit surfaces.</title>
        <authorList>
            <person name="Potter R.F."/>
            <person name="D'Souza A.W."/>
        </authorList>
    </citation>
    <scope>NUCLEOTIDE SEQUENCE [LARGE SCALE GENOMIC DNA]</scope>
    <source>
        <strain evidence="6 8">BP-1</strain>
        <strain evidence="5 7">BP-2</strain>
    </source>
</reference>
<dbReference type="EMBL" id="PQGD01000014">
    <property type="protein sequence ID" value="POP46488.1"/>
    <property type="molecule type" value="Genomic_DNA"/>
</dbReference>
<dbReference type="EMBL" id="PQGE01000016">
    <property type="protein sequence ID" value="POP42993.1"/>
    <property type="molecule type" value="Genomic_DNA"/>
</dbReference>
<dbReference type="SUPFAM" id="SSF51161">
    <property type="entry name" value="Trimeric LpxA-like enzymes"/>
    <property type="match status" value="1"/>
</dbReference>
<dbReference type="InterPro" id="IPR011004">
    <property type="entry name" value="Trimer_LpxA-like_sf"/>
</dbReference>
<dbReference type="Proteomes" id="UP000247005">
    <property type="component" value="Unassembled WGS sequence"/>
</dbReference>
<dbReference type="Proteomes" id="UP000237073">
    <property type="component" value="Unassembled WGS sequence"/>
</dbReference>
<evidence type="ECO:0000256" key="1">
    <source>
        <dbReference type="ARBA" id="ARBA00007274"/>
    </source>
</evidence>
<evidence type="ECO:0000313" key="5">
    <source>
        <dbReference type="EMBL" id="POP42993.1"/>
    </source>
</evidence>
<protein>
    <submittedName>
        <fullName evidence="6">Serine acetyltransferase</fullName>
    </submittedName>
</protein>
<keyword evidence="2 6" id="KW-0808">Transferase</keyword>
<name>A0A2P5GLS1_9ENTR</name>
<keyword evidence="7" id="KW-1185">Reference proteome</keyword>
<dbReference type="Pfam" id="PF00132">
    <property type="entry name" value="Hexapep"/>
    <property type="match status" value="1"/>
</dbReference>
<dbReference type="PANTHER" id="PTHR42811">
    <property type="entry name" value="SERINE ACETYLTRANSFERASE"/>
    <property type="match status" value="1"/>
</dbReference>
<evidence type="ECO:0000256" key="4">
    <source>
        <dbReference type="ARBA" id="ARBA00023315"/>
    </source>
</evidence>
<accession>A0A2P5GLS1</accession>
<dbReference type="PROSITE" id="PS00101">
    <property type="entry name" value="HEXAPEP_TRANSFERASES"/>
    <property type="match status" value="1"/>
</dbReference>
<evidence type="ECO:0000313" key="7">
    <source>
        <dbReference type="Proteomes" id="UP000237073"/>
    </source>
</evidence>
<evidence type="ECO:0000313" key="8">
    <source>
        <dbReference type="Proteomes" id="UP000247005"/>
    </source>
</evidence>
<dbReference type="RefSeq" id="WP_103677311.1">
    <property type="nucleotide sequence ID" value="NZ_PQGD01000014.1"/>
</dbReference>